<dbReference type="KEGG" id="mgr:MGG_16620"/>
<keyword evidence="2" id="KW-1185">Reference proteome</keyword>
<dbReference type="OrthoDB" id="10594564at2759"/>
<name>G4N0P8_PYRO7</name>
<organism evidence="1 2">
    <name type="scientific">Pyricularia oryzae (strain 70-15 / ATCC MYA-4617 / FGSC 8958)</name>
    <name type="common">Rice blast fungus</name>
    <name type="synonym">Magnaporthe oryzae</name>
    <dbReference type="NCBI Taxonomy" id="242507"/>
    <lineage>
        <taxon>Eukaryota</taxon>
        <taxon>Fungi</taxon>
        <taxon>Dikarya</taxon>
        <taxon>Ascomycota</taxon>
        <taxon>Pezizomycotina</taxon>
        <taxon>Sordariomycetes</taxon>
        <taxon>Sordariomycetidae</taxon>
        <taxon>Magnaporthales</taxon>
        <taxon>Pyriculariaceae</taxon>
        <taxon>Pyricularia</taxon>
    </lineage>
</organism>
<dbReference type="Proteomes" id="UP000009058">
    <property type="component" value="Chromosome 3"/>
</dbReference>
<dbReference type="AlphaFoldDB" id="G4N0P8"/>
<reference evidence="1 2" key="1">
    <citation type="journal article" date="2005" name="Nature">
        <title>The genome sequence of the rice blast fungus Magnaporthe grisea.</title>
        <authorList>
            <person name="Dean R.A."/>
            <person name="Talbot N.J."/>
            <person name="Ebbole D.J."/>
            <person name="Farman M.L."/>
            <person name="Mitchell T.K."/>
            <person name="Orbach M.J."/>
            <person name="Thon M."/>
            <person name="Kulkarni R."/>
            <person name="Xu J.R."/>
            <person name="Pan H."/>
            <person name="Read N.D."/>
            <person name="Lee Y.H."/>
            <person name="Carbone I."/>
            <person name="Brown D."/>
            <person name="Oh Y.Y."/>
            <person name="Donofrio N."/>
            <person name="Jeong J.S."/>
            <person name="Soanes D.M."/>
            <person name="Djonovic S."/>
            <person name="Kolomiets E."/>
            <person name="Rehmeyer C."/>
            <person name="Li W."/>
            <person name="Harding M."/>
            <person name="Kim S."/>
            <person name="Lebrun M.H."/>
            <person name="Bohnert H."/>
            <person name="Coughlan S."/>
            <person name="Butler J."/>
            <person name="Calvo S."/>
            <person name="Ma L.J."/>
            <person name="Nicol R."/>
            <person name="Purcell S."/>
            <person name="Nusbaum C."/>
            <person name="Galagan J.E."/>
            <person name="Birren B.W."/>
        </authorList>
    </citation>
    <scope>NUCLEOTIDE SEQUENCE [LARGE SCALE GENOMIC DNA]</scope>
    <source>
        <strain evidence="2">70-15 / ATCC MYA-4617 / FGSC 8958</strain>
    </source>
</reference>
<gene>
    <name evidence="1" type="ORF">MGG_16620</name>
</gene>
<evidence type="ECO:0000313" key="1">
    <source>
        <dbReference type="EMBL" id="EHA51481.1"/>
    </source>
</evidence>
<dbReference type="EMBL" id="CM001233">
    <property type="protein sequence ID" value="EHA51481.1"/>
    <property type="molecule type" value="Genomic_DNA"/>
</dbReference>
<accession>G4N0P8</accession>
<evidence type="ECO:0000313" key="2">
    <source>
        <dbReference type="Proteomes" id="UP000009058"/>
    </source>
</evidence>
<dbReference type="RefSeq" id="XP_003711288.1">
    <property type="nucleotide sequence ID" value="XM_003711240.1"/>
</dbReference>
<dbReference type="GeneID" id="12987010"/>
<dbReference type="HOGENOM" id="CLU_1415440_0_0_1"/>
<reference key="2">
    <citation type="submission" date="2011-05" db="EMBL/GenBank/DDBJ databases">
        <title>The Genome Sequence of Magnaporthe oryzae 70-15.</title>
        <authorList>
            <consortium name="The Broad Institute Genome Sequencing Platform"/>
            <person name="Ma L.-J."/>
            <person name="Dead R."/>
            <person name="Young S.K."/>
            <person name="Zeng Q."/>
            <person name="Gargeya S."/>
            <person name="Fitzgerald M."/>
            <person name="Haas B."/>
            <person name="Abouelleil A."/>
            <person name="Alvarado L."/>
            <person name="Arachchi H.M."/>
            <person name="Berlin A."/>
            <person name="Brown A."/>
            <person name="Chapman S.B."/>
            <person name="Chen Z."/>
            <person name="Dunbar C."/>
            <person name="Freedman E."/>
            <person name="Gearin G."/>
            <person name="Gellesch M."/>
            <person name="Goldberg J."/>
            <person name="Griggs A."/>
            <person name="Gujja S."/>
            <person name="Heiman D."/>
            <person name="Howarth C."/>
            <person name="Larson L."/>
            <person name="Lui A."/>
            <person name="MacDonald P.J.P."/>
            <person name="Mehta T."/>
            <person name="Montmayeur A."/>
            <person name="Murphy C."/>
            <person name="Neiman D."/>
            <person name="Pearson M."/>
            <person name="Priest M."/>
            <person name="Roberts A."/>
            <person name="Saif S."/>
            <person name="Shea T."/>
            <person name="Shenoy N."/>
            <person name="Sisk P."/>
            <person name="Stolte C."/>
            <person name="Sykes S."/>
            <person name="Yandava C."/>
            <person name="Wortman J."/>
            <person name="Nusbaum C."/>
            <person name="Birren B."/>
        </authorList>
    </citation>
    <scope>NUCLEOTIDE SEQUENCE</scope>
    <source>
        <strain>70-15</strain>
    </source>
</reference>
<proteinExistence type="predicted"/>
<dbReference type="InParanoid" id="G4N0P8"/>
<protein>
    <submittedName>
        <fullName evidence="1">Uncharacterized protein</fullName>
    </submittedName>
</protein>
<dbReference type="VEuPathDB" id="FungiDB:MGG_16620"/>
<sequence length="192" mass="21979">MVQPGAIYDNGPLRTNRTTHLKPIATLRQSIPDPLQMCHFVRQALVECKEHSTISSSKIHRNSQASYMPIFPPFCTPTTIIKRQKYYLECLLKKLSLKSLRFTNPSLKSRSRMYRKGLRMTEIPEGFKAPRPFRPPGQTAVTATAMAARLLNPKVEVEKKQFKRDSQLEAIQQTRHDALVKWYFILAAGPTP</sequence>